<comment type="caution">
    <text evidence="1">The sequence shown here is derived from an EMBL/GenBank/DDBJ whole genome shotgun (WGS) entry which is preliminary data.</text>
</comment>
<evidence type="ECO:0000313" key="1">
    <source>
        <dbReference type="EMBL" id="KAK6991732.1"/>
    </source>
</evidence>
<keyword evidence="2" id="KW-1185">Reference proteome</keyword>
<accession>A0AAV9ZSP7</accession>
<proteinExistence type="predicted"/>
<evidence type="ECO:0000313" key="2">
    <source>
        <dbReference type="Proteomes" id="UP001362999"/>
    </source>
</evidence>
<sequence>MTICAIAKGEKGEREGREEFTSMQSLPLSIALVPTSRYLSITISISINCQCYRYIFISELDSSAGPVLFAHKEEYWQDIEDYSDLSCATVAKIDQAQTTKKRNGGKIPRLKRNILNPKKLEQFPHGLGIDSIHHMYQAEILKPPVKRYIQSCFTTAKGKTSMLTFVPFLLKLLDNSGVTSFEGDTTYAGIDTAKLNEWELTIFAKLFDELQRMKLVFTGRPIPFKQFVCGGQLLVTNLDMDTAQVLGLCRSVLKFSDPKYSGIPKDTNPEDIAPLFIKICWRHAKEPVHDLKSLVSADDFARLMEFVYIDSKEALDNTVQEIKMSLRTGILVNNNNEMSQRMSCNMQRRFAVAQKMQASHVAQDISHQIQLQIDAETEKQCLSKETSKVLKAQLKELKTKASKGQTSVDVNPVPTLPMQSLELQAPSEPPVIPTSITEPPSSIGSLDATVLPFHAVADFMYDLNAPATFGLATSSADPLLPLPINTTYMDPVYARPSQDPEYLF</sequence>
<protein>
    <submittedName>
        <fullName evidence="1">Uncharacterized protein</fullName>
    </submittedName>
</protein>
<reference evidence="1 2" key="1">
    <citation type="journal article" date="2024" name="J Genomics">
        <title>Draft genome sequencing and assembly of Favolaschia claudopus CIRM-BRFM 2984 isolated from oak limbs.</title>
        <authorList>
            <person name="Navarro D."/>
            <person name="Drula E."/>
            <person name="Chaduli D."/>
            <person name="Cazenave R."/>
            <person name="Ahrendt S."/>
            <person name="Wang J."/>
            <person name="Lipzen A."/>
            <person name="Daum C."/>
            <person name="Barry K."/>
            <person name="Grigoriev I.V."/>
            <person name="Favel A."/>
            <person name="Rosso M.N."/>
            <person name="Martin F."/>
        </authorList>
    </citation>
    <scope>NUCLEOTIDE SEQUENCE [LARGE SCALE GENOMIC DNA]</scope>
    <source>
        <strain evidence="1 2">CIRM-BRFM 2984</strain>
    </source>
</reference>
<name>A0AAV9ZSP7_9AGAR</name>
<organism evidence="1 2">
    <name type="scientific">Favolaschia claudopus</name>
    <dbReference type="NCBI Taxonomy" id="2862362"/>
    <lineage>
        <taxon>Eukaryota</taxon>
        <taxon>Fungi</taxon>
        <taxon>Dikarya</taxon>
        <taxon>Basidiomycota</taxon>
        <taxon>Agaricomycotina</taxon>
        <taxon>Agaricomycetes</taxon>
        <taxon>Agaricomycetidae</taxon>
        <taxon>Agaricales</taxon>
        <taxon>Marasmiineae</taxon>
        <taxon>Mycenaceae</taxon>
        <taxon>Favolaschia</taxon>
    </lineage>
</organism>
<dbReference type="Proteomes" id="UP001362999">
    <property type="component" value="Unassembled WGS sequence"/>
</dbReference>
<dbReference type="EMBL" id="JAWWNJ010000115">
    <property type="protein sequence ID" value="KAK6991732.1"/>
    <property type="molecule type" value="Genomic_DNA"/>
</dbReference>
<dbReference type="AlphaFoldDB" id="A0AAV9ZSP7"/>
<gene>
    <name evidence="1" type="ORF">R3P38DRAFT_2803445</name>
</gene>